<gene>
    <name evidence="4" type="ORF">PCL_09367</name>
    <name evidence="3" type="ORF">Purlil1_703</name>
</gene>
<keyword evidence="2" id="KW-0812">Transmembrane</keyword>
<evidence type="ECO:0000313" key="4">
    <source>
        <dbReference type="EMBL" id="PWI74091.1"/>
    </source>
</evidence>
<evidence type="ECO:0000256" key="2">
    <source>
        <dbReference type="SAM" id="Phobius"/>
    </source>
</evidence>
<dbReference type="EMBL" id="LCWV01000004">
    <property type="protein sequence ID" value="PWI74091.1"/>
    <property type="molecule type" value="Genomic_DNA"/>
</dbReference>
<feature type="region of interest" description="Disordered" evidence="1">
    <location>
        <begin position="217"/>
        <end position="280"/>
    </location>
</feature>
<keyword evidence="6" id="KW-1185">Reference proteome</keyword>
<reference evidence="4 5" key="2">
    <citation type="journal article" date="2016" name="Front. Microbiol.">
        <title>Genome and transcriptome sequences reveal the specific parasitism of the nematophagous Purpureocillium lilacinum 36-1.</title>
        <authorList>
            <person name="Xie J."/>
            <person name="Li S."/>
            <person name="Mo C."/>
            <person name="Xiao X."/>
            <person name="Peng D."/>
            <person name="Wang G."/>
            <person name="Xiao Y."/>
        </authorList>
    </citation>
    <scope>NUCLEOTIDE SEQUENCE [LARGE SCALE GENOMIC DNA]</scope>
    <source>
        <strain evidence="4 5">36-1</strain>
    </source>
</reference>
<comment type="caution">
    <text evidence="4">The sequence shown here is derived from an EMBL/GenBank/DDBJ whole genome shotgun (WGS) entry which is preliminary data.</text>
</comment>
<evidence type="ECO:0000256" key="1">
    <source>
        <dbReference type="SAM" id="MobiDB-lite"/>
    </source>
</evidence>
<feature type="transmembrane region" description="Helical" evidence="2">
    <location>
        <begin position="110"/>
        <end position="132"/>
    </location>
</feature>
<proteinExistence type="predicted"/>
<sequence>MAVAASMREKGERNGGTLQSRTAMAVALFGIRRGSAPCAASWIGQRKGKVVTSLKGGGLQQGRQAGADAVPRWRNGRALLISLVARVSEQNGLIINLPGADQERRRRTELLLAPLGGFFVLLLSYAGAGGVADSEWEGAKSERQAQRATDSGPRNGGLVGGATLAAHFLTGALEYSAALAPTRSRVGDQALSINNLYQPQWEENAEQDVGVFDLPESKTNERGCPMRQGAKKQSSVNRRNPASLATRAGSEKRCGKKGGQRGAVGRELNLGGEDGVLAVG</sequence>
<keyword evidence="2" id="KW-1133">Transmembrane helix</keyword>
<name>A0A2U3EHV2_PURLI</name>
<accession>A0A2U3EHV2</accession>
<evidence type="ECO:0000313" key="3">
    <source>
        <dbReference type="EMBL" id="KAK4095007.1"/>
    </source>
</evidence>
<evidence type="ECO:0000313" key="5">
    <source>
        <dbReference type="Proteomes" id="UP000245956"/>
    </source>
</evidence>
<keyword evidence="2" id="KW-0472">Membrane</keyword>
<feature type="region of interest" description="Disordered" evidence="1">
    <location>
        <begin position="136"/>
        <end position="156"/>
    </location>
</feature>
<protein>
    <submittedName>
        <fullName evidence="4">Uncharacterized protein</fullName>
    </submittedName>
</protein>
<evidence type="ECO:0000313" key="6">
    <source>
        <dbReference type="Proteomes" id="UP001287286"/>
    </source>
</evidence>
<reference evidence="3" key="3">
    <citation type="submission" date="2023-11" db="EMBL/GenBank/DDBJ databases">
        <authorList>
            <person name="Beijen E."/>
            <person name="Ohm R.A."/>
        </authorList>
    </citation>
    <scope>NUCLEOTIDE SEQUENCE</scope>
    <source>
        <strain evidence="3">CBS 150709</strain>
    </source>
</reference>
<feature type="compositionally biased region" description="Polar residues" evidence="1">
    <location>
        <begin position="231"/>
        <end position="240"/>
    </location>
</feature>
<organism evidence="4 5">
    <name type="scientific">Purpureocillium lilacinum</name>
    <name type="common">Paecilomyces lilacinus</name>
    <dbReference type="NCBI Taxonomy" id="33203"/>
    <lineage>
        <taxon>Eukaryota</taxon>
        <taxon>Fungi</taxon>
        <taxon>Dikarya</taxon>
        <taxon>Ascomycota</taxon>
        <taxon>Pezizomycotina</taxon>
        <taxon>Sordariomycetes</taxon>
        <taxon>Hypocreomycetidae</taxon>
        <taxon>Hypocreales</taxon>
        <taxon>Ophiocordycipitaceae</taxon>
        <taxon>Purpureocillium</taxon>
    </lineage>
</organism>
<dbReference type="Proteomes" id="UP001287286">
    <property type="component" value="Unassembled WGS sequence"/>
</dbReference>
<reference evidence="3 6" key="4">
    <citation type="journal article" date="2024" name="Microbiol. Resour. Announc.">
        <title>Genome annotations for the ascomycete fungi Trichoderma harzianum, Trichoderma aggressivum, and Purpureocillium lilacinum.</title>
        <authorList>
            <person name="Beijen E.P.W."/>
            <person name="Ohm R.A."/>
        </authorList>
    </citation>
    <scope>NUCLEOTIDE SEQUENCE [LARGE SCALE GENOMIC DNA]</scope>
    <source>
        <strain evidence="3 6">CBS 150709</strain>
    </source>
</reference>
<dbReference type="Proteomes" id="UP000245956">
    <property type="component" value="Unassembled WGS sequence"/>
</dbReference>
<dbReference type="AlphaFoldDB" id="A0A2U3EHV2"/>
<reference evidence="4" key="1">
    <citation type="submission" date="2015-05" db="EMBL/GenBank/DDBJ databases">
        <authorList>
            <person name="Wang D.B."/>
            <person name="Wang M."/>
        </authorList>
    </citation>
    <scope>NUCLEOTIDE SEQUENCE</scope>
    <source>
        <strain evidence="4">36-1</strain>
    </source>
</reference>
<dbReference type="EMBL" id="JAWRVI010000002">
    <property type="protein sequence ID" value="KAK4095007.1"/>
    <property type="molecule type" value="Genomic_DNA"/>
</dbReference>